<dbReference type="PROSITE" id="PS51746">
    <property type="entry name" value="PPM_2"/>
    <property type="match status" value="1"/>
</dbReference>
<dbReference type="EMBL" id="KZ819332">
    <property type="protein sequence ID" value="PWN19170.1"/>
    <property type="molecule type" value="Genomic_DNA"/>
</dbReference>
<dbReference type="SUPFAM" id="SSF81606">
    <property type="entry name" value="PP2C-like"/>
    <property type="match status" value="1"/>
</dbReference>
<dbReference type="AlphaFoldDB" id="A0A316U1U3"/>
<dbReference type="InterPro" id="IPR001932">
    <property type="entry name" value="PPM-type_phosphatase-like_dom"/>
</dbReference>
<dbReference type="GO" id="GO:0005739">
    <property type="term" value="C:mitochondrion"/>
    <property type="evidence" value="ECO:0007669"/>
    <property type="project" value="TreeGrafter"/>
</dbReference>
<name>A0A316U1U3_9BASI</name>
<dbReference type="Gene3D" id="3.60.40.10">
    <property type="entry name" value="PPM-type phosphatase domain"/>
    <property type="match status" value="1"/>
</dbReference>
<dbReference type="Pfam" id="PF00481">
    <property type="entry name" value="PP2C"/>
    <property type="match status" value="1"/>
</dbReference>
<dbReference type="CDD" id="cd00143">
    <property type="entry name" value="PP2Cc"/>
    <property type="match status" value="1"/>
</dbReference>
<feature type="region of interest" description="Disordered" evidence="1">
    <location>
        <begin position="13"/>
        <end position="63"/>
    </location>
</feature>
<evidence type="ECO:0000259" key="2">
    <source>
        <dbReference type="PROSITE" id="PS51746"/>
    </source>
</evidence>
<feature type="compositionally biased region" description="Low complexity" evidence="1">
    <location>
        <begin position="593"/>
        <end position="604"/>
    </location>
</feature>
<dbReference type="STRING" id="1684307.A0A316U1U3"/>
<evidence type="ECO:0000256" key="1">
    <source>
        <dbReference type="SAM" id="MobiDB-lite"/>
    </source>
</evidence>
<dbReference type="RefSeq" id="XP_025346330.1">
    <property type="nucleotide sequence ID" value="XM_025490433.1"/>
</dbReference>
<dbReference type="OrthoDB" id="420076at2759"/>
<keyword evidence="4" id="KW-1185">Reference proteome</keyword>
<gene>
    <name evidence="3" type="ORF">BCV69DRAFT_251452</name>
</gene>
<accession>A0A316U1U3</accession>
<reference evidence="3 4" key="1">
    <citation type="journal article" date="2018" name="Mol. Biol. Evol.">
        <title>Broad Genomic Sampling Reveals a Smut Pathogenic Ancestry of the Fungal Clade Ustilaginomycotina.</title>
        <authorList>
            <person name="Kijpornyongpan T."/>
            <person name="Mondo S.J."/>
            <person name="Barry K."/>
            <person name="Sandor L."/>
            <person name="Lee J."/>
            <person name="Lipzen A."/>
            <person name="Pangilinan J."/>
            <person name="LaButti K."/>
            <person name="Hainaut M."/>
            <person name="Henrissat B."/>
            <person name="Grigoriev I.V."/>
            <person name="Spatafora J.W."/>
            <person name="Aime M.C."/>
        </authorList>
    </citation>
    <scope>NUCLEOTIDE SEQUENCE [LARGE SCALE GENOMIC DNA]</scope>
    <source>
        <strain evidence="3 4">MCA 4718</strain>
    </source>
</reference>
<dbReference type="InterPro" id="IPR036457">
    <property type="entry name" value="PPM-type-like_dom_sf"/>
</dbReference>
<dbReference type="Proteomes" id="UP000245942">
    <property type="component" value="Unassembled WGS sequence"/>
</dbReference>
<feature type="compositionally biased region" description="Low complexity" evidence="1">
    <location>
        <begin position="36"/>
        <end position="52"/>
    </location>
</feature>
<dbReference type="InterPro" id="IPR015655">
    <property type="entry name" value="PP2C"/>
</dbReference>
<feature type="compositionally biased region" description="Low complexity" evidence="1">
    <location>
        <begin position="191"/>
        <end position="202"/>
    </location>
</feature>
<feature type="domain" description="PPM-type phosphatase" evidence="2">
    <location>
        <begin position="185"/>
        <end position="677"/>
    </location>
</feature>
<dbReference type="SMART" id="SM00332">
    <property type="entry name" value="PP2Cc"/>
    <property type="match status" value="1"/>
</dbReference>
<evidence type="ECO:0000313" key="3">
    <source>
        <dbReference type="EMBL" id="PWN19170.1"/>
    </source>
</evidence>
<protein>
    <submittedName>
        <fullName evidence="3">Protein serine/threonine phosphatase 2C</fullName>
    </submittedName>
</protein>
<organism evidence="3 4">
    <name type="scientific">Pseudomicrostroma glucosiphilum</name>
    <dbReference type="NCBI Taxonomy" id="1684307"/>
    <lineage>
        <taxon>Eukaryota</taxon>
        <taxon>Fungi</taxon>
        <taxon>Dikarya</taxon>
        <taxon>Basidiomycota</taxon>
        <taxon>Ustilaginomycotina</taxon>
        <taxon>Exobasidiomycetes</taxon>
        <taxon>Microstromatales</taxon>
        <taxon>Microstromatales incertae sedis</taxon>
        <taxon>Pseudomicrostroma</taxon>
    </lineage>
</organism>
<feature type="region of interest" description="Disordered" evidence="1">
    <location>
        <begin position="182"/>
        <end position="202"/>
    </location>
</feature>
<dbReference type="GeneID" id="37012167"/>
<feature type="region of interest" description="Disordered" evidence="1">
    <location>
        <begin position="593"/>
        <end position="624"/>
    </location>
</feature>
<evidence type="ECO:0000313" key="4">
    <source>
        <dbReference type="Proteomes" id="UP000245942"/>
    </source>
</evidence>
<dbReference type="GO" id="GO:0004741">
    <property type="term" value="F:[pyruvate dehydrogenase (acetyl-transferring)]-phosphatase activity"/>
    <property type="evidence" value="ECO:0007669"/>
    <property type="project" value="TreeGrafter"/>
</dbReference>
<sequence length="677" mass="71941">MVASNRSLAASVRLASASSSASSSSSIARTRKLARSYATKPPSSSSPPTSSAPQPPPASTAYEKQRRSEWLVVGVSGSVAAAGAYYWYQRRNRPAEATIPPLPEQPVTRFAIPVRGPTGERMQKIVTALSPAEADRKLKDQERSILVADEIPGNHSLVYRYDTNSVGSNDPIEDRRAEAVVDSNRGAVEGSSGQKTSSSSAAISATPARGDLAFFAVMDGHSGFHTSTYLSQKLIAFVALELDKVFRETGEYGKIAEAKGAMPSKLWRALGYGSDSTGSSGLDGDPAIIRRAITKAFVGLDKEICNTPLELLKEYELSRAAGATTSASGSGSESSHSLSALAHSIFPTPGSSQAQSPLTATPKSAYELMLPALSGSCALFTYIDSLRNDIYVACTGDSRAIAGWFNPKDGKWTVEALSIDQTGRNLSEVKRMQGDHPHSEADNVIMRGRVLGSLEPTRAFGDARYKWTKNTQERLYKAFLPPGNPSARPPPRNLLTPPYVTARPEVEWRRLPVAQGEKQLKFVVMATDGLWDMLSNEEVGTLVAGHLAELKGAIGASELESRFLASSSVISGAASGIGSIASSVGAAVSSAVTSSSSSTPASPAQQSNPPPKAQQQRHQGHHPLSRSAENHFVFQDSNLATHLVRNALGGADQNRVGGLLAIPAPDARRFRDDITVK</sequence>
<proteinExistence type="predicted"/>
<dbReference type="PANTHER" id="PTHR13832:SF792">
    <property type="entry name" value="GM14286P"/>
    <property type="match status" value="1"/>
</dbReference>
<dbReference type="PANTHER" id="PTHR13832">
    <property type="entry name" value="PROTEIN PHOSPHATASE 2C"/>
    <property type="match status" value="1"/>
</dbReference>
<feature type="compositionally biased region" description="Low complexity" evidence="1">
    <location>
        <begin position="13"/>
        <end position="26"/>
    </location>
</feature>